<dbReference type="Proteomes" id="UP001205843">
    <property type="component" value="Unassembled WGS sequence"/>
</dbReference>
<evidence type="ECO:0000256" key="5">
    <source>
        <dbReference type="SAM" id="Phobius"/>
    </source>
</evidence>
<dbReference type="Pfam" id="PF01694">
    <property type="entry name" value="Rhomboid"/>
    <property type="match status" value="1"/>
</dbReference>
<evidence type="ECO:0000256" key="1">
    <source>
        <dbReference type="ARBA" id="ARBA00004141"/>
    </source>
</evidence>
<dbReference type="InterPro" id="IPR035952">
    <property type="entry name" value="Rhomboid-like_sf"/>
</dbReference>
<keyword evidence="2 5" id="KW-0812">Transmembrane</keyword>
<keyword evidence="4 5" id="KW-0472">Membrane</keyword>
<organism evidence="7 8">
    <name type="scientific">Natronocella acetinitrilica</name>
    <dbReference type="NCBI Taxonomy" id="414046"/>
    <lineage>
        <taxon>Bacteria</taxon>
        <taxon>Pseudomonadati</taxon>
        <taxon>Pseudomonadota</taxon>
        <taxon>Gammaproteobacteria</taxon>
        <taxon>Chromatiales</taxon>
        <taxon>Ectothiorhodospiraceae</taxon>
        <taxon>Natronocella</taxon>
    </lineage>
</organism>
<evidence type="ECO:0000259" key="6">
    <source>
        <dbReference type="Pfam" id="PF01694"/>
    </source>
</evidence>
<sequence>MRVVDLIDWNFSLLFITAITVIYWAGLTPYGFLLNTQSESPIALALGVLLYPLGHAEFSHWFVNAAALCAFAPRAEVRFGTRLVLRYALATSVICGLLVLVLRDGMLMGASGVAYFFFGLMLAYYFCLGSRIWAFFVPFIVSFFVMAEIWAIGLEGNYATEVHLVSLAAGLVLGYLWQDEALDRQFSR</sequence>
<evidence type="ECO:0000313" key="7">
    <source>
        <dbReference type="EMBL" id="MCP1674124.1"/>
    </source>
</evidence>
<feature type="transmembrane region" description="Helical" evidence="5">
    <location>
        <begin position="133"/>
        <end position="152"/>
    </location>
</feature>
<reference evidence="7" key="1">
    <citation type="submission" date="2022-03" db="EMBL/GenBank/DDBJ databases">
        <title>Genomic Encyclopedia of Type Strains, Phase III (KMG-III): the genomes of soil and plant-associated and newly described type strains.</title>
        <authorList>
            <person name="Whitman W."/>
        </authorList>
    </citation>
    <scope>NUCLEOTIDE SEQUENCE</scope>
    <source>
        <strain evidence="7">ANL 6-2</strain>
    </source>
</reference>
<comment type="subcellular location">
    <subcellularLocation>
        <location evidence="1">Membrane</location>
        <topology evidence="1">Multi-pass membrane protein</topology>
    </subcellularLocation>
</comment>
<dbReference type="AlphaFoldDB" id="A0AAE3G208"/>
<dbReference type="GO" id="GO:0006508">
    <property type="term" value="P:proteolysis"/>
    <property type="evidence" value="ECO:0007669"/>
    <property type="project" value="UniProtKB-KW"/>
</dbReference>
<proteinExistence type="predicted"/>
<feature type="transmembrane region" description="Helical" evidence="5">
    <location>
        <begin position="108"/>
        <end position="126"/>
    </location>
</feature>
<keyword evidence="7" id="KW-0645">Protease</keyword>
<dbReference type="EMBL" id="JALJXV010000003">
    <property type="protein sequence ID" value="MCP1674124.1"/>
    <property type="molecule type" value="Genomic_DNA"/>
</dbReference>
<evidence type="ECO:0000313" key="8">
    <source>
        <dbReference type="Proteomes" id="UP001205843"/>
    </source>
</evidence>
<evidence type="ECO:0000256" key="4">
    <source>
        <dbReference type="ARBA" id="ARBA00023136"/>
    </source>
</evidence>
<feature type="domain" description="Peptidase S54 rhomboid" evidence="6">
    <location>
        <begin position="48"/>
        <end position="176"/>
    </location>
</feature>
<dbReference type="GO" id="GO:0016020">
    <property type="term" value="C:membrane"/>
    <property type="evidence" value="ECO:0007669"/>
    <property type="project" value="UniProtKB-SubCell"/>
</dbReference>
<name>A0AAE3G208_9GAMM</name>
<gene>
    <name evidence="7" type="ORF">J2T57_001226</name>
</gene>
<feature type="transmembrane region" description="Helical" evidence="5">
    <location>
        <begin position="158"/>
        <end position="177"/>
    </location>
</feature>
<keyword evidence="8" id="KW-1185">Reference proteome</keyword>
<dbReference type="GO" id="GO:0004252">
    <property type="term" value="F:serine-type endopeptidase activity"/>
    <property type="evidence" value="ECO:0007669"/>
    <property type="project" value="InterPro"/>
</dbReference>
<evidence type="ECO:0000256" key="2">
    <source>
        <dbReference type="ARBA" id="ARBA00022692"/>
    </source>
</evidence>
<keyword evidence="7" id="KW-0378">Hydrolase</keyword>
<feature type="transmembrane region" description="Helical" evidence="5">
    <location>
        <begin position="12"/>
        <end position="33"/>
    </location>
</feature>
<dbReference type="Gene3D" id="1.20.1540.10">
    <property type="entry name" value="Rhomboid-like"/>
    <property type="match status" value="1"/>
</dbReference>
<feature type="transmembrane region" description="Helical" evidence="5">
    <location>
        <begin position="84"/>
        <end position="102"/>
    </location>
</feature>
<accession>A0AAE3G208</accession>
<dbReference type="InterPro" id="IPR022764">
    <property type="entry name" value="Peptidase_S54_rhomboid_dom"/>
</dbReference>
<comment type="caution">
    <text evidence="7">The sequence shown here is derived from an EMBL/GenBank/DDBJ whole genome shotgun (WGS) entry which is preliminary data.</text>
</comment>
<dbReference type="SUPFAM" id="SSF144091">
    <property type="entry name" value="Rhomboid-like"/>
    <property type="match status" value="1"/>
</dbReference>
<protein>
    <submittedName>
        <fullName evidence="7">Membrane associated rhomboid family serine protease</fullName>
    </submittedName>
</protein>
<keyword evidence="3 5" id="KW-1133">Transmembrane helix</keyword>
<evidence type="ECO:0000256" key="3">
    <source>
        <dbReference type="ARBA" id="ARBA00022989"/>
    </source>
</evidence>